<reference evidence="2 3" key="1">
    <citation type="submission" date="2021-07" db="EMBL/GenBank/DDBJ databases">
        <authorList>
            <person name="Palmer J.M."/>
        </authorList>
    </citation>
    <scope>NUCLEOTIDE SEQUENCE [LARGE SCALE GENOMIC DNA]</scope>
    <source>
        <strain evidence="2 3">AT_MEX2019</strain>
        <tissue evidence="2">Muscle</tissue>
    </source>
</reference>
<comment type="caution">
    <text evidence="2">The sequence shown here is derived from an EMBL/GenBank/DDBJ whole genome shotgun (WGS) entry which is preliminary data.</text>
</comment>
<organism evidence="2 3">
    <name type="scientific">Ataeniobius toweri</name>
    <dbReference type="NCBI Taxonomy" id="208326"/>
    <lineage>
        <taxon>Eukaryota</taxon>
        <taxon>Metazoa</taxon>
        <taxon>Chordata</taxon>
        <taxon>Craniata</taxon>
        <taxon>Vertebrata</taxon>
        <taxon>Euteleostomi</taxon>
        <taxon>Actinopterygii</taxon>
        <taxon>Neopterygii</taxon>
        <taxon>Teleostei</taxon>
        <taxon>Neoteleostei</taxon>
        <taxon>Acanthomorphata</taxon>
        <taxon>Ovalentaria</taxon>
        <taxon>Atherinomorphae</taxon>
        <taxon>Cyprinodontiformes</taxon>
        <taxon>Goodeidae</taxon>
        <taxon>Ataeniobius</taxon>
    </lineage>
</organism>
<name>A0ABU7CEG9_9TELE</name>
<keyword evidence="3" id="KW-1185">Reference proteome</keyword>
<sequence>MTSDHTFITNAKFRRQTGKRGREKGDIWKRLPGLGLEPRTATSRTRASAYGRTLSPLHHQRHALNMSS</sequence>
<gene>
    <name evidence="2" type="ORF">ATANTOWER_006163</name>
</gene>
<accession>A0ABU7CEG9</accession>
<feature type="compositionally biased region" description="Basic residues" evidence="1">
    <location>
        <begin position="12"/>
        <end position="22"/>
    </location>
</feature>
<dbReference type="EMBL" id="JAHUTI010088681">
    <property type="protein sequence ID" value="MED6260170.1"/>
    <property type="molecule type" value="Genomic_DNA"/>
</dbReference>
<proteinExistence type="predicted"/>
<dbReference type="Proteomes" id="UP001345963">
    <property type="component" value="Unassembled WGS sequence"/>
</dbReference>
<evidence type="ECO:0000313" key="2">
    <source>
        <dbReference type="EMBL" id="MED6260170.1"/>
    </source>
</evidence>
<protein>
    <submittedName>
        <fullName evidence="2">Uncharacterized protein</fullName>
    </submittedName>
</protein>
<evidence type="ECO:0000256" key="1">
    <source>
        <dbReference type="SAM" id="MobiDB-lite"/>
    </source>
</evidence>
<feature type="region of interest" description="Disordered" evidence="1">
    <location>
        <begin position="1"/>
        <end position="25"/>
    </location>
</feature>
<evidence type="ECO:0000313" key="3">
    <source>
        <dbReference type="Proteomes" id="UP001345963"/>
    </source>
</evidence>